<dbReference type="EMBL" id="JAROCF010000001">
    <property type="protein sequence ID" value="MDN4614186.1"/>
    <property type="molecule type" value="Genomic_DNA"/>
</dbReference>
<dbReference type="InterPro" id="IPR008799">
    <property type="entry name" value="Pseudomon_AvrD"/>
</dbReference>
<evidence type="ECO:0000313" key="2">
    <source>
        <dbReference type="Proteomes" id="UP001174208"/>
    </source>
</evidence>
<gene>
    <name evidence="1" type="ORF">P5G50_06935</name>
</gene>
<evidence type="ECO:0000313" key="1">
    <source>
        <dbReference type="EMBL" id="MDN4614186.1"/>
    </source>
</evidence>
<name>A0ABT8K9Q1_9MICO</name>
<comment type="caution">
    <text evidence="1">The sequence shown here is derived from an EMBL/GenBank/DDBJ whole genome shotgun (WGS) entry which is preliminary data.</text>
</comment>
<reference evidence="1" key="1">
    <citation type="submission" date="2023-06" db="EMBL/GenBank/DDBJ databases">
        <title>MT1 and MT2 Draft Genomes of Novel Species.</title>
        <authorList>
            <person name="Venkateswaran K."/>
        </authorList>
    </citation>
    <scope>NUCLEOTIDE SEQUENCE</scope>
    <source>
        <strain evidence="1">F6_8S_P_1B</strain>
    </source>
</reference>
<dbReference type="RefSeq" id="WP_301212628.1">
    <property type="nucleotide sequence ID" value="NZ_JAROCF010000001.1"/>
</dbReference>
<dbReference type="Proteomes" id="UP001174208">
    <property type="component" value="Unassembled WGS sequence"/>
</dbReference>
<sequence>MSTGDAFETELGPVAQRYFGAGYRRSTIALDTVEVEHVESGRAEAGATVVRATASLLHWHRSGAPRIAHVGTVDAIRIAATVASVAVIAAGRAPAGRECELLAVAVRAGAAPDPGTGGVRVEAWLREPGDDAGDRHPVVCTVGALSVEVTLAGGAAPALPRSPAGRVAVEEVLGPREDRYFAEGFRRLTVTASSLSAAPDEAWCTFAVEPPEARPGVIECLVVTSQLAQVALYRAAGVRREATGNLWMRRCSFTSAPGGVRDGVAGLRVAKFTRFQRSGVDQVSASVAVAAFPGWRGTATLAFQVLG</sequence>
<organism evidence="1 2">
    <name type="scientific">Leifsonia williamsii</name>
    <dbReference type="NCBI Taxonomy" id="3035919"/>
    <lineage>
        <taxon>Bacteria</taxon>
        <taxon>Bacillati</taxon>
        <taxon>Actinomycetota</taxon>
        <taxon>Actinomycetes</taxon>
        <taxon>Micrococcales</taxon>
        <taxon>Microbacteriaceae</taxon>
        <taxon>Leifsonia</taxon>
    </lineage>
</organism>
<protein>
    <submittedName>
        <fullName evidence="1">AvrD family protein</fullName>
    </submittedName>
</protein>
<proteinExistence type="predicted"/>
<accession>A0ABT8K9Q1</accession>
<dbReference type="Pfam" id="PF05655">
    <property type="entry name" value="AvrD"/>
    <property type="match status" value="1"/>
</dbReference>
<keyword evidence="2" id="KW-1185">Reference proteome</keyword>